<protein>
    <submittedName>
        <fullName evidence="1">Uncharacterized protein</fullName>
    </submittedName>
</protein>
<evidence type="ECO:0000313" key="2">
    <source>
        <dbReference type="Proteomes" id="UP000289650"/>
    </source>
</evidence>
<dbReference type="EMBL" id="QWEX01000004">
    <property type="protein sequence ID" value="RXV64544.1"/>
    <property type="molecule type" value="Genomic_DNA"/>
</dbReference>
<proteinExistence type="predicted"/>
<sequence length="135" mass="14907">MAWSVYDSGGADGLFKAVPRQNACVRVIRKTLAFGREFGLNADPNRDVRYGLATDDRLLTPIEQYGGARYSLFRRDGILHVAMEVDGGFSGVYDEPICDDQSSPDGCAERFGFEDFYGKPLPLCRLCTARLIGAE</sequence>
<dbReference type="RefSeq" id="WP_129518639.1">
    <property type="nucleotide sequence ID" value="NZ_QWEX01000004.1"/>
</dbReference>
<name>A0A4V1PQL8_9BURK</name>
<comment type="caution">
    <text evidence="1">The sequence shown here is derived from an EMBL/GenBank/DDBJ whole genome shotgun (WGS) entry which is preliminary data.</text>
</comment>
<dbReference type="AlphaFoldDB" id="A0A4V1PQL8"/>
<accession>A0A4V1PQL8</accession>
<reference evidence="1 2" key="1">
    <citation type="submission" date="2018-08" db="EMBL/GenBank/DDBJ databases">
        <title>Mountain-cultivated ginseng endophyte, Burkholderia stabilis and its activity against ginseng root rot disease.</title>
        <authorList>
            <person name="Tapan Kumar M."/>
            <person name="Bae H."/>
            <person name="Shanmugam G."/>
            <person name="Jeon J."/>
        </authorList>
    </citation>
    <scope>NUCLEOTIDE SEQUENCE [LARGE SCALE GENOMIC DNA]</scope>
    <source>
        <strain evidence="1 2">EB159</strain>
    </source>
</reference>
<dbReference type="OrthoDB" id="9981457at2"/>
<dbReference type="Proteomes" id="UP000289650">
    <property type="component" value="Unassembled WGS sequence"/>
</dbReference>
<organism evidence="1 2">
    <name type="scientific">Burkholderia stabilis</name>
    <dbReference type="NCBI Taxonomy" id="95485"/>
    <lineage>
        <taxon>Bacteria</taxon>
        <taxon>Pseudomonadati</taxon>
        <taxon>Pseudomonadota</taxon>
        <taxon>Betaproteobacteria</taxon>
        <taxon>Burkholderiales</taxon>
        <taxon>Burkholderiaceae</taxon>
        <taxon>Burkholderia</taxon>
        <taxon>Burkholderia cepacia complex</taxon>
    </lineage>
</organism>
<evidence type="ECO:0000313" key="1">
    <source>
        <dbReference type="EMBL" id="RXV64544.1"/>
    </source>
</evidence>
<gene>
    <name evidence="1" type="ORF">D1006_40240</name>
</gene>